<evidence type="ECO:0000256" key="5">
    <source>
        <dbReference type="PROSITE-ProRule" id="PRU01330"/>
    </source>
</evidence>
<evidence type="ECO:0000256" key="6">
    <source>
        <dbReference type="RuleBase" id="RU000384"/>
    </source>
</evidence>
<dbReference type="PANTHER" id="PTHR43785">
    <property type="entry name" value="GAMMA-GLUTAMYLPUTRESCINE SYNTHETASE"/>
    <property type="match status" value="1"/>
</dbReference>
<dbReference type="Gene3D" id="3.30.590.10">
    <property type="entry name" value="Glutamine synthetase/guanido kinase, catalytic domain"/>
    <property type="match status" value="1"/>
</dbReference>
<keyword evidence="4" id="KW-0067">ATP-binding</keyword>
<evidence type="ECO:0000256" key="2">
    <source>
        <dbReference type="ARBA" id="ARBA00022598"/>
    </source>
</evidence>
<evidence type="ECO:0000313" key="9">
    <source>
        <dbReference type="EMBL" id="MFC0080756.1"/>
    </source>
</evidence>
<sequence length="427" mass="45032">MSLPGPPSRTGARGEPLPAALSGVRWVRLCFVDLFGTLRAIHVPAPQVRRVLDHGMVFDGSAIEGRVRLLEADRVLHPDPATAVALPDGSARMLGVVLDAEGEPWPLDPRTALLLWLEAHEELAERWRGGAELEWYLVTADLEPADRGSYFSEQTGLGAQVAHRAAETLEGLGVEVLAAHHEGGPGQWELDLGERDPLGLADALTWAKAVVAETAAAQGLRASFAARPLAGQPGSGLHLHQRLDGLALEGDLAEEARFVIGGLLQHARGLCALAAPSVGSYRRLHSGPEAPGAVVWAHTNRAALVRLGHLADGRPTIEYRGADPTANPYLLLTGLLAAVEDGLANRRFPGKAVEEEPAGLDLAAVEAAPGLLPRSLDAAVDALLEDEVLVDAFDARLVGRLVDGQRAELEAAGANVTRADLLSSLEG</sequence>
<dbReference type="InterPro" id="IPR036651">
    <property type="entry name" value="Gln_synt_N_sf"/>
</dbReference>
<reference evidence="9 10" key="1">
    <citation type="submission" date="2024-09" db="EMBL/GenBank/DDBJ databases">
        <authorList>
            <person name="Sun Q."/>
            <person name="Mori K."/>
        </authorList>
    </citation>
    <scope>NUCLEOTIDE SEQUENCE [LARGE SCALE GENOMIC DNA]</scope>
    <source>
        <strain evidence="9 10">JCM 15389</strain>
    </source>
</reference>
<evidence type="ECO:0000256" key="1">
    <source>
        <dbReference type="ARBA" id="ARBA00009897"/>
    </source>
</evidence>
<evidence type="ECO:0000259" key="8">
    <source>
        <dbReference type="PROSITE" id="PS51987"/>
    </source>
</evidence>
<dbReference type="Pfam" id="PF00120">
    <property type="entry name" value="Gln-synt_C"/>
    <property type="match status" value="1"/>
</dbReference>
<evidence type="ECO:0000313" key="10">
    <source>
        <dbReference type="Proteomes" id="UP001589788"/>
    </source>
</evidence>
<dbReference type="EMBL" id="JBHLYQ010000004">
    <property type="protein sequence ID" value="MFC0080756.1"/>
    <property type="molecule type" value="Genomic_DNA"/>
</dbReference>
<comment type="caution">
    <text evidence="9">The sequence shown here is derived from an EMBL/GenBank/DDBJ whole genome shotgun (WGS) entry which is preliminary data.</text>
</comment>
<keyword evidence="2 9" id="KW-0436">Ligase</keyword>
<dbReference type="PROSITE" id="PS51986">
    <property type="entry name" value="GS_BETA_GRASP"/>
    <property type="match status" value="1"/>
</dbReference>
<dbReference type="PROSITE" id="PS51987">
    <property type="entry name" value="GS_CATALYTIC"/>
    <property type="match status" value="1"/>
</dbReference>
<keyword evidence="3" id="KW-0547">Nucleotide-binding</keyword>
<dbReference type="EC" id="6.3.1.-" evidence="9"/>
<dbReference type="PANTHER" id="PTHR43785:SF12">
    <property type="entry name" value="TYPE-1 GLUTAMINE SYNTHETASE 2"/>
    <property type="match status" value="1"/>
</dbReference>
<feature type="domain" description="GS beta-grasp" evidence="7">
    <location>
        <begin position="22"/>
        <end position="102"/>
    </location>
</feature>
<dbReference type="RefSeq" id="WP_377787274.1">
    <property type="nucleotide sequence ID" value="NZ_JBHLYQ010000004.1"/>
</dbReference>
<proteinExistence type="inferred from homology"/>
<evidence type="ECO:0000259" key="7">
    <source>
        <dbReference type="PROSITE" id="PS51986"/>
    </source>
</evidence>
<protein>
    <submittedName>
        <fullName evidence="9">Glutamine synthetase family protein</fullName>
        <ecNumber evidence="9">6.3.1.-</ecNumber>
    </submittedName>
</protein>
<dbReference type="InterPro" id="IPR014746">
    <property type="entry name" value="Gln_synth/guanido_kin_cat_dom"/>
</dbReference>
<dbReference type="Gene3D" id="3.10.20.70">
    <property type="entry name" value="Glutamine synthetase, N-terminal domain"/>
    <property type="match status" value="1"/>
</dbReference>
<feature type="domain" description="GS catalytic" evidence="8">
    <location>
        <begin position="109"/>
        <end position="427"/>
    </location>
</feature>
<dbReference type="Proteomes" id="UP001589788">
    <property type="component" value="Unassembled WGS sequence"/>
</dbReference>
<keyword evidence="10" id="KW-1185">Reference proteome</keyword>
<dbReference type="InterPro" id="IPR008146">
    <property type="entry name" value="Gln_synth_cat_dom"/>
</dbReference>
<organism evidence="9 10">
    <name type="scientific">Aciditerrimonas ferrireducens</name>
    <dbReference type="NCBI Taxonomy" id="667306"/>
    <lineage>
        <taxon>Bacteria</taxon>
        <taxon>Bacillati</taxon>
        <taxon>Actinomycetota</taxon>
        <taxon>Acidimicrobiia</taxon>
        <taxon>Acidimicrobiales</taxon>
        <taxon>Acidimicrobiaceae</taxon>
        <taxon>Aciditerrimonas</taxon>
    </lineage>
</organism>
<dbReference type="GO" id="GO:0016874">
    <property type="term" value="F:ligase activity"/>
    <property type="evidence" value="ECO:0007669"/>
    <property type="project" value="UniProtKB-KW"/>
</dbReference>
<dbReference type="Pfam" id="PF03951">
    <property type="entry name" value="Gln-synt_N"/>
    <property type="match status" value="1"/>
</dbReference>
<evidence type="ECO:0000256" key="3">
    <source>
        <dbReference type="ARBA" id="ARBA00022741"/>
    </source>
</evidence>
<dbReference type="SUPFAM" id="SSF55931">
    <property type="entry name" value="Glutamine synthetase/guanido kinase"/>
    <property type="match status" value="1"/>
</dbReference>
<dbReference type="SUPFAM" id="SSF54368">
    <property type="entry name" value="Glutamine synthetase, N-terminal domain"/>
    <property type="match status" value="1"/>
</dbReference>
<dbReference type="SMART" id="SM01230">
    <property type="entry name" value="Gln-synt_C"/>
    <property type="match status" value="1"/>
</dbReference>
<name>A0ABV6C1Q6_9ACTN</name>
<dbReference type="InterPro" id="IPR008147">
    <property type="entry name" value="Gln_synt_N"/>
</dbReference>
<gene>
    <name evidence="9" type="ORF">ACFFRE_01110</name>
</gene>
<accession>A0ABV6C1Q6</accession>
<evidence type="ECO:0000256" key="4">
    <source>
        <dbReference type="ARBA" id="ARBA00022840"/>
    </source>
</evidence>
<comment type="similarity">
    <text evidence="1 5 6">Belongs to the glutamine synthetase family.</text>
</comment>